<protein>
    <submittedName>
        <fullName evidence="2">Uncharacterized protein</fullName>
    </submittedName>
</protein>
<evidence type="ECO:0000256" key="1">
    <source>
        <dbReference type="SAM" id="MobiDB-lite"/>
    </source>
</evidence>
<accession>A0A7S0JFU6</accession>
<organism evidence="2">
    <name type="scientific">Calcidiscus leptoporus</name>
    <dbReference type="NCBI Taxonomy" id="127549"/>
    <lineage>
        <taxon>Eukaryota</taxon>
        <taxon>Haptista</taxon>
        <taxon>Haptophyta</taxon>
        <taxon>Prymnesiophyceae</taxon>
        <taxon>Coccolithales</taxon>
        <taxon>Calcidiscaceae</taxon>
        <taxon>Calcidiscus</taxon>
    </lineage>
</organism>
<name>A0A7S0JFU6_9EUKA</name>
<sequence length="140" mass="16141">MHTCTHDHAHAHACKTTHTQPRTRGAHTLLIFPDNRAIAQQNTAIRQNLHDILAVQSEPISFLLGLPLRRSIWHINRIQDEQARARQRPSHHRELVDLDYFTQLHTPGWLVGRHAPSTIACKAPRKAWERTVEFTEGLLH</sequence>
<feature type="compositionally biased region" description="Basic and acidic residues" evidence="1">
    <location>
        <begin position="1"/>
        <end position="10"/>
    </location>
</feature>
<proteinExistence type="predicted"/>
<dbReference type="AlphaFoldDB" id="A0A7S0JFU6"/>
<reference evidence="2" key="1">
    <citation type="submission" date="2021-01" db="EMBL/GenBank/DDBJ databases">
        <authorList>
            <person name="Corre E."/>
            <person name="Pelletier E."/>
            <person name="Niang G."/>
            <person name="Scheremetjew M."/>
            <person name="Finn R."/>
            <person name="Kale V."/>
            <person name="Holt S."/>
            <person name="Cochrane G."/>
            <person name="Meng A."/>
            <person name="Brown T."/>
            <person name="Cohen L."/>
        </authorList>
    </citation>
    <scope>NUCLEOTIDE SEQUENCE</scope>
    <source>
        <strain evidence="2">RCC1130</strain>
    </source>
</reference>
<feature type="region of interest" description="Disordered" evidence="1">
    <location>
        <begin position="1"/>
        <end position="20"/>
    </location>
</feature>
<gene>
    <name evidence="2" type="ORF">CLEP1334_LOCUS24856</name>
</gene>
<evidence type="ECO:0000313" key="2">
    <source>
        <dbReference type="EMBL" id="CAD8549566.1"/>
    </source>
</evidence>
<dbReference type="EMBL" id="HBER01049587">
    <property type="protein sequence ID" value="CAD8549566.1"/>
    <property type="molecule type" value="Transcribed_RNA"/>
</dbReference>